<reference evidence="2" key="1">
    <citation type="submission" date="2021-01" db="EMBL/GenBank/DDBJ databases">
        <title>Caligus Genome Assembly.</title>
        <authorList>
            <person name="Gallardo-Escarate C."/>
        </authorList>
    </citation>
    <scope>NUCLEOTIDE SEQUENCE [LARGE SCALE GENOMIC DNA]</scope>
</reference>
<evidence type="ECO:0000313" key="2">
    <source>
        <dbReference type="Proteomes" id="UP000595437"/>
    </source>
</evidence>
<sequence>MLENKWDGRQERYQTQLWHLANHPPNECDMKIGDYYISKGPEQQTIPTDYEGISAGNPMTKALQNWHQEVAYRLKDKSPDEIDAAIEAISNGQDVSASLAELE</sequence>
<feature type="non-terminal residue" evidence="1">
    <location>
        <position position="103"/>
    </location>
</feature>
<evidence type="ECO:0000313" key="1">
    <source>
        <dbReference type="EMBL" id="QQP54456.1"/>
    </source>
</evidence>
<dbReference type="EMBL" id="CP045893">
    <property type="protein sequence ID" value="QQP54456.1"/>
    <property type="molecule type" value="Genomic_DNA"/>
</dbReference>
<proteinExistence type="predicted"/>
<accession>A0A7T8QTF7</accession>
<dbReference type="AlphaFoldDB" id="A0A7T8QTF7"/>
<dbReference type="Proteomes" id="UP000595437">
    <property type="component" value="Chromosome 4"/>
</dbReference>
<organism evidence="1 2">
    <name type="scientific">Caligus rogercresseyi</name>
    <name type="common">Sea louse</name>
    <dbReference type="NCBI Taxonomy" id="217165"/>
    <lineage>
        <taxon>Eukaryota</taxon>
        <taxon>Metazoa</taxon>
        <taxon>Ecdysozoa</taxon>
        <taxon>Arthropoda</taxon>
        <taxon>Crustacea</taxon>
        <taxon>Multicrustacea</taxon>
        <taxon>Hexanauplia</taxon>
        <taxon>Copepoda</taxon>
        <taxon>Siphonostomatoida</taxon>
        <taxon>Caligidae</taxon>
        <taxon>Caligus</taxon>
    </lineage>
</organism>
<gene>
    <name evidence="1" type="ORF">FKW44_007293</name>
</gene>
<keyword evidence="2" id="KW-1185">Reference proteome</keyword>
<protein>
    <submittedName>
        <fullName evidence="1">Uncharacterized protein</fullName>
    </submittedName>
</protein>
<name>A0A7T8QTF7_CALRO</name>